<evidence type="ECO:0000256" key="5">
    <source>
        <dbReference type="ARBA" id="ARBA00023180"/>
    </source>
</evidence>
<evidence type="ECO:0000313" key="8">
    <source>
        <dbReference type="Proteomes" id="UP000596661"/>
    </source>
</evidence>
<dbReference type="GO" id="GO:0008239">
    <property type="term" value="F:dipeptidyl-peptidase activity"/>
    <property type="evidence" value="ECO:0007669"/>
    <property type="project" value="TreeGrafter"/>
</dbReference>
<comment type="similarity">
    <text evidence="1">Belongs to the peptidase S28 family.</text>
</comment>
<keyword evidence="8" id="KW-1185">Reference proteome</keyword>
<reference evidence="7" key="2">
    <citation type="submission" date="2021-03" db="UniProtKB">
        <authorList>
            <consortium name="EnsemblPlants"/>
        </authorList>
    </citation>
    <scope>IDENTIFICATION</scope>
</reference>
<keyword evidence="3" id="KW-0732">Signal</keyword>
<dbReference type="Pfam" id="PF05577">
    <property type="entry name" value="Peptidase_S28"/>
    <property type="match status" value="1"/>
</dbReference>
<dbReference type="EnsemblPlants" id="novel_model_1490_5bd9a17a">
    <property type="protein sequence ID" value="cds.novel_model_1490_5bd9a17a"/>
    <property type="gene ID" value="novel_gene_829_5bd9a17a"/>
</dbReference>
<dbReference type="AlphaFoldDB" id="A0A803QUC6"/>
<sequence length="98" mass="11148">MLASWKRLNYPHIAIGALASSAPILQFEDIAHVETFYDLISNGFKVSQPLFTILFFVFYFMPVNTFVILQVMLSISKIACFFFLLCILPFDVILCSVS</sequence>
<proteinExistence type="inferred from homology"/>
<reference evidence="7" key="1">
    <citation type="submission" date="2018-11" db="EMBL/GenBank/DDBJ databases">
        <authorList>
            <person name="Grassa J C."/>
        </authorList>
    </citation>
    <scope>NUCLEOTIDE SEQUENCE [LARGE SCALE GENOMIC DNA]</scope>
</reference>
<keyword evidence="5" id="KW-0325">Glycoprotein</keyword>
<dbReference type="Gene3D" id="3.40.50.1820">
    <property type="entry name" value="alpha/beta hydrolase"/>
    <property type="match status" value="1"/>
</dbReference>
<feature type="transmembrane region" description="Helical" evidence="6">
    <location>
        <begin position="50"/>
        <end position="69"/>
    </location>
</feature>
<dbReference type="InterPro" id="IPR008758">
    <property type="entry name" value="Peptidase_S28"/>
</dbReference>
<dbReference type="Proteomes" id="UP000596661">
    <property type="component" value="Chromosome 1"/>
</dbReference>
<keyword evidence="6" id="KW-0812">Transmembrane</keyword>
<organism evidence="7 8">
    <name type="scientific">Cannabis sativa</name>
    <name type="common">Hemp</name>
    <name type="synonym">Marijuana</name>
    <dbReference type="NCBI Taxonomy" id="3483"/>
    <lineage>
        <taxon>Eukaryota</taxon>
        <taxon>Viridiplantae</taxon>
        <taxon>Streptophyta</taxon>
        <taxon>Embryophyta</taxon>
        <taxon>Tracheophyta</taxon>
        <taxon>Spermatophyta</taxon>
        <taxon>Magnoliopsida</taxon>
        <taxon>eudicotyledons</taxon>
        <taxon>Gunneridae</taxon>
        <taxon>Pentapetalae</taxon>
        <taxon>rosids</taxon>
        <taxon>fabids</taxon>
        <taxon>Rosales</taxon>
        <taxon>Cannabaceae</taxon>
        <taxon>Cannabis</taxon>
    </lineage>
</organism>
<dbReference type="InterPro" id="IPR042269">
    <property type="entry name" value="Ser_carbopepase_S28_SKS"/>
</dbReference>
<dbReference type="PANTHER" id="PTHR11010">
    <property type="entry name" value="PROTEASE S28 PRO-X CARBOXYPEPTIDASE-RELATED"/>
    <property type="match status" value="1"/>
</dbReference>
<name>A0A803QUC6_CANSA</name>
<keyword evidence="6" id="KW-1133">Transmembrane helix</keyword>
<evidence type="ECO:0000256" key="1">
    <source>
        <dbReference type="ARBA" id="ARBA00011079"/>
    </source>
</evidence>
<accession>A0A803QUC6</accession>
<dbReference type="EMBL" id="UZAU01000032">
    <property type="status" value="NOT_ANNOTATED_CDS"/>
    <property type="molecule type" value="Genomic_DNA"/>
</dbReference>
<evidence type="ECO:0000313" key="7">
    <source>
        <dbReference type="EnsemblPlants" id="cds.novel_model_1490_5bd9a17a"/>
    </source>
</evidence>
<keyword evidence="6" id="KW-0472">Membrane</keyword>
<dbReference type="PANTHER" id="PTHR11010:SF38">
    <property type="entry name" value="LYSOSOMAL PRO-X CARBOXYPEPTIDASE"/>
    <property type="match status" value="1"/>
</dbReference>
<evidence type="ECO:0000256" key="2">
    <source>
        <dbReference type="ARBA" id="ARBA00022670"/>
    </source>
</evidence>
<evidence type="ECO:0000256" key="6">
    <source>
        <dbReference type="SAM" id="Phobius"/>
    </source>
</evidence>
<evidence type="ECO:0000256" key="4">
    <source>
        <dbReference type="ARBA" id="ARBA00022801"/>
    </source>
</evidence>
<dbReference type="GO" id="GO:0006508">
    <property type="term" value="P:proteolysis"/>
    <property type="evidence" value="ECO:0007669"/>
    <property type="project" value="UniProtKB-KW"/>
</dbReference>
<keyword evidence="2" id="KW-0645">Protease</keyword>
<dbReference type="Gramene" id="novel_model_1490_5bd9a17a">
    <property type="protein sequence ID" value="cds.novel_model_1490_5bd9a17a"/>
    <property type="gene ID" value="novel_gene_829_5bd9a17a"/>
</dbReference>
<dbReference type="Gene3D" id="1.20.120.980">
    <property type="entry name" value="Serine carboxypeptidase S28, SKS domain"/>
    <property type="match status" value="1"/>
</dbReference>
<evidence type="ECO:0000256" key="3">
    <source>
        <dbReference type="ARBA" id="ARBA00022729"/>
    </source>
</evidence>
<keyword evidence="4" id="KW-0378">Hydrolase</keyword>
<feature type="transmembrane region" description="Helical" evidence="6">
    <location>
        <begin position="75"/>
        <end position="97"/>
    </location>
</feature>
<dbReference type="InterPro" id="IPR029058">
    <property type="entry name" value="AB_hydrolase_fold"/>
</dbReference>
<protein>
    <submittedName>
        <fullName evidence="7">Uncharacterized protein</fullName>
    </submittedName>
</protein>
<dbReference type="GO" id="GO:0070008">
    <property type="term" value="F:serine-type exopeptidase activity"/>
    <property type="evidence" value="ECO:0007669"/>
    <property type="project" value="InterPro"/>
</dbReference>